<dbReference type="Gene3D" id="3.40.50.1820">
    <property type="entry name" value="alpha/beta hydrolase"/>
    <property type="match status" value="1"/>
</dbReference>
<accession>A0ABS5EXT6</accession>
<dbReference type="Proteomes" id="UP001196870">
    <property type="component" value="Unassembled WGS sequence"/>
</dbReference>
<sequence>MAFLLLAAQTAAPEAAGPLRPDPHVAPAGPGAARGALIWLHPSDRDGAPPDPPPWSHRLTGAGWDLWRLDRGGPADPLDAGAEMLVAGVTALRERGYARVIVLGESRGAFIALTALRQPLGAEAVLLVAPAAHGTAPEQRPQALAAFAAALRAARPEAARRLGLVLFRGDAWDPDPDARAALFREAAVRLGLPRLIIDRPDAPLGHAGQGDPGFDARFGDCMAAFATGIAARCPG</sequence>
<name>A0ABS5EXT6_9PROT</name>
<reference evidence="2" key="1">
    <citation type="journal article" date="2021" name="Syst. Appl. Microbiol.">
        <title>Roseomonas hellenica sp. nov., isolated from roots of wild-growing Alkanna tinctoria.</title>
        <authorList>
            <person name="Rat A."/>
            <person name="Naranjo H.D."/>
            <person name="Lebbe L."/>
            <person name="Cnockaert M."/>
            <person name="Krigas N."/>
            <person name="Grigoriadou K."/>
            <person name="Maloupa E."/>
            <person name="Willems A."/>
        </authorList>
    </citation>
    <scope>NUCLEOTIDE SEQUENCE [LARGE SCALE GENOMIC DNA]</scope>
    <source>
        <strain evidence="2">LMG 31523</strain>
    </source>
</reference>
<evidence type="ECO:0000313" key="1">
    <source>
        <dbReference type="EMBL" id="MBR0665117.1"/>
    </source>
</evidence>
<proteinExistence type="predicted"/>
<evidence type="ECO:0000313" key="2">
    <source>
        <dbReference type="Proteomes" id="UP001196870"/>
    </source>
</evidence>
<dbReference type="SUPFAM" id="SSF53474">
    <property type="entry name" value="alpha/beta-Hydrolases"/>
    <property type="match status" value="1"/>
</dbReference>
<evidence type="ECO:0008006" key="3">
    <source>
        <dbReference type="Google" id="ProtNLM"/>
    </source>
</evidence>
<dbReference type="RefSeq" id="WP_211852775.1">
    <property type="nucleotide sequence ID" value="NZ_JAAGBB010000012.1"/>
</dbReference>
<dbReference type="EMBL" id="JAAGBB010000012">
    <property type="protein sequence ID" value="MBR0665117.1"/>
    <property type="molecule type" value="Genomic_DNA"/>
</dbReference>
<protein>
    <recommendedName>
        <fullName evidence="3">Alpha/beta hydrolase family protein</fullName>
    </recommendedName>
</protein>
<comment type="caution">
    <text evidence="1">The sequence shown here is derived from an EMBL/GenBank/DDBJ whole genome shotgun (WGS) entry which is preliminary data.</text>
</comment>
<dbReference type="InterPro" id="IPR029058">
    <property type="entry name" value="AB_hydrolase_fold"/>
</dbReference>
<organism evidence="1 2">
    <name type="scientific">Plastoroseomonas hellenica</name>
    <dbReference type="NCBI Taxonomy" id="2687306"/>
    <lineage>
        <taxon>Bacteria</taxon>
        <taxon>Pseudomonadati</taxon>
        <taxon>Pseudomonadota</taxon>
        <taxon>Alphaproteobacteria</taxon>
        <taxon>Acetobacterales</taxon>
        <taxon>Acetobacteraceae</taxon>
        <taxon>Plastoroseomonas</taxon>
    </lineage>
</organism>
<keyword evidence="2" id="KW-1185">Reference proteome</keyword>
<gene>
    <name evidence="1" type="ORF">GXW71_12200</name>
</gene>